<organism evidence="2 5">
    <name type="scientific">Mycobacteroides salmoniphilum</name>
    <dbReference type="NCBI Taxonomy" id="404941"/>
    <lineage>
        <taxon>Bacteria</taxon>
        <taxon>Bacillati</taxon>
        <taxon>Actinomycetota</taxon>
        <taxon>Actinomycetes</taxon>
        <taxon>Mycobacteriales</taxon>
        <taxon>Mycobacteriaceae</taxon>
        <taxon>Mycobacteroides</taxon>
    </lineage>
</organism>
<dbReference type="AlphaFoldDB" id="A0A4R8S864"/>
<feature type="domain" description="Gamma-glutamylcyclotransferase AIG2-like" evidence="1">
    <location>
        <begin position="9"/>
        <end position="115"/>
    </location>
</feature>
<reference evidence="4 5" key="1">
    <citation type="journal article" date="2019" name="Sci. Rep.">
        <title>Extended insight into the Mycobacterium chelonae-abscessus complex through whole genome sequencing of Mycobacterium salmoniphilum outbreak and Mycobacterium salmoniphilum-like strains.</title>
        <authorList>
            <person name="Behra P.R.K."/>
            <person name="Das S."/>
            <person name="Pettersson B.M.F."/>
            <person name="Shirreff L."/>
            <person name="DuCote T."/>
            <person name="Jacobsson K.G."/>
            <person name="Ennis D.G."/>
            <person name="Kirsebom L.A."/>
        </authorList>
    </citation>
    <scope>NUCLEOTIDE SEQUENCE [LARGE SCALE GENOMIC DNA]</scope>
    <source>
        <strain evidence="3 4">CCUG 60883</strain>
        <strain evidence="2 5">CCUG 60885</strain>
    </source>
</reference>
<dbReference type="OrthoDB" id="9798388at2"/>
<comment type="caution">
    <text evidence="2">The sequence shown here is derived from an EMBL/GenBank/DDBJ whole genome shotgun (WGS) entry which is preliminary data.</text>
</comment>
<dbReference type="InterPro" id="IPR036568">
    <property type="entry name" value="GGCT-like_sf"/>
</dbReference>
<evidence type="ECO:0000313" key="5">
    <source>
        <dbReference type="Proteomes" id="UP000295685"/>
    </source>
</evidence>
<evidence type="ECO:0000313" key="2">
    <source>
        <dbReference type="EMBL" id="TDZ89962.1"/>
    </source>
</evidence>
<dbReference type="RefSeq" id="WP_078362835.1">
    <property type="nucleotide sequence ID" value="NZ_PECK01000012.1"/>
</dbReference>
<evidence type="ECO:0000313" key="4">
    <source>
        <dbReference type="Proteomes" id="UP000294844"/>
    </source>
</evidence>
<dbReference type="Proteomes" id="UP000295685">
    <property type="component" value="Unassembled WGS sequence"/>
</dbReference>
<gene>
    <name evidence="3" type="ORF">CCUG60883_04607</name>
    <name evidence="2" type="ORF">CCUG60885_04604</name>
</gene>
<dbReference type="Proteomes" id="UP000294844">
    <property type="component" value="Unassembled WGS sequence"/>
</dbReference>
<dbReference type="InterPro" id="IPR009288">
    <property type="entry name" value="AIG2-like_dom"/>
</dbReference>
<evidence type="ECO:0000313" key="3">
    <source>
        <dbReference type="EMBL" id="TDZ99927.1"/>
    </source>
</evidence>
<protein>
    <submittedName>
        <fullName evidence="2">AIG2-like family protein</fullName>
    </submittedName>
</protein>
<dbReference type="EMBL" id="PECM01000015">
    <property type="protein sequence ID" value="TDZ99927.1"/>
    <property type="molecule type" value="Genomic_DNA"/>
</dbReference>
<name>A0A4R8S864_9MYCO</name>
<dbReference type="InterPro" id="IPR013024">
    <property type="entry name" value="GGCT-like"/>
</dbReference>
<accession>A0A4R8S864</accession>
<proteinExistence type="predicted"/>
<dbReference type="CDD" id="cd06661">
    <property type="entry name" value="GGCT_like"/>
    <property type="match status" value="1"/>
</dbReference>
<dbReference type="Pfam" id="PF06094">
    <property type="entry name" value="GGACT"/>
    <property type="match status" value="1"/>
</dbReference>
<dbReference type="Gene3D" id="3.10.490.10">
    <property type="entry name" value="Gamma-glutamyl cyclotransferase-like"/>
    <property type="match status" value="1"/>
</dbReference>
<sequence>MTNTATELLFSYGTLQQADVQRATFGHELDGHTDAIVGFDLDYVIITDPHVIATSGSDRHPILRPSADTSAEVPGTVFSITPEQLAAADEYEVDDYQRISVPLRSGATAWVYVFAS</sequence>
<dbReference type="SUPFAM" id="SSF110857">
    <property type="entry name" value="Gamma-glutamyl cyclotransferase-like"/>
    <property type="match status" value="1"/>
</dbReference>
<evidence type="ECO:0000259" key="1">
    <source>
        <dbReference type="Pfam" id="PF06094"/>
    </source>
</evidence>
<dbReference type="EMBL" id="PECK01000012">
    <property type="protein sequence ID" value="TDZ89962.1"/>
    <property type="molecule type" value="Genomic_DNA"/>
</dbReference>
<keyword evidence="4" id="KW-1185">Reference proteome</keyword>